<sequence>MWAQLQKPYGKPVRWATTAELGGISPVLSLNMEYTAIQLPKSFFVIRGGAGQLFTSYSRLTLPHALTWNLVLNGKTKGCPPRSARNSFFAEFGVGGVYLVGATEEITYRWSPIVGVRRYFKYNPAATGFWKVQFTPIVSGQVVPWGGLGIGLLID</sequence>
<dbReference type="Proteomes" id="UP000700732">
    <property type="component" value="Unassembled WGS sequence"/>
</dbReference>
<name>A0ABR6WFP4_9BACT</name>
<protein>
    <recommendedName>
        <fullName evidence="3">Outer membrane protein beta-barrel domain-containing protein</fullName>
    </recommendedName>
</protein>
<accession>A0ABR6WFP4</accession>
<organism evidence="1 2">
    <name type="scientific">Spirosoma utsteinense</name>
    <dbReference type="NCBI Taxonomy" id="2585773"/>
    <lineage>
        <taxon>Bacteria</taxon>
        <taxon>Pseudomonadati</taxon>
        <taxon>Bacteroidota</taxon>
        <taxon>Cytophagia</taxon>
        <taxon>Cytophagales</taxon>
        <taxon>Cytophagaceae</taxon>
        <taxon>Spirosoma</taxon>
    </lineage>
</organism>
<evidence type="ECO:0008006" key="3">
    <source>
        <dbReference type="Google" id="ProtNLM"/>
    </source>
</evidence>
<comment type="caution">
    <text evidence="1">The sequence shown here is derived from an EMBL/GenBank/DDBJ whole genome shotgun (WGS) entry which is preliminary data.</text>
</comment>
<reference evidence="1 2" key="1">
    <citation type="submission" date="2019-06" db="EMBL/GenBank/DDBJ databases">
        <title>Spirosoma utsteinense sp. nov. isolated from Antarctic ice-free soils.</title>
        <authorList>
            <person name="Tahon G."/>
        </authorList>
    </citation>
    <scope>NUCLEOTIDE SEQUENCE [LARGE SCALE GENOMIC DNA]</scope>
    <source>
        <strain evidence="1 2">LMG 31447</strain>
    </source>
</reference>
<evidence type="ECO:0000313" key="1">
    <source>
        <dbReference type="EMBL" id="MBC3795339.1"/>
    </source>
</evidence>
<keyword evidence="2" id="KW-1185">Reference proteome</keyword>
<proteinExistence type="predicted"/>
<dbReference type="RefSeq" id="WP_186742637.1">
    <property type="nucleotide sequence ID" value="NZ_VFIA01000122.1"/>
</dbReference>
<evidence type="ECO:0000313" key="2">
    <source>
        <dbReference type="Proteomes" id="UP000700732"/>
    </source>
</evidence>
<dbReference type="EMBL" id="VFIA01000122">
    <property type="protein sequence ID" value="MBC3795339.1"/>
    <property type="molecule type" value="Genomic_DNA"/>
</dbReference>
<gene>
    <name evidence="1" type="ORF">FH603_5876</name>
</gene>